<comment type="similarity">
    <text evidence="7">Belongs to the QueC family.</text>
</comment>
<dbReference type="InterPro" id="IPR018317">
    <property type="entry name" value="QueC"/>
</dbReference>
<dbReference type="PANTHER" id="PTHR42914:SF1">
    <property type="entry name" value="7-CYANO-7-DEAZAGUANINE SYNTHASE"/>
    <property type="match status" value="1"/>
</dbReference>
<dbReference type="CDD" id="cd01995">
    <property type="entry name" value="QueC-like"/>
    <property type="match status" value="1"/>
</dbReference>
<comment type="pathway">
    <text evidence="1">Purine metabolism; 7-cyano-7-deazaguanine biosynthesis.</text>
</comment>
<keyword evidence="6" id="KW-0067">ATP-binding</keyword>
<evidence type="ECO:0000256" key="3">
    <source>
        <dbReference type="ARBA" id="ARBA00022723"/>
    </source>
</evidence>
<dbReference type="GO" id="GO:0016874">
    <property type="term" value="F:ligase activity"/>
    <property type="evidence" value="ECO:0007669"/>
    <property type="project" value="UniProtKB-KW"/>
</dbReference>
<organism evidence="10">
    <name type="scientific">marine sediment metagenome</name>
    <dbReference type="NCBI Taxonomy" id="412755"/>
    <lineage>
        <taxon>unclassified sequences</taxon>
        <taxon>metagenomes</taxon>
        <taxon>ecological metagenomes</taxon>
    </lineage>
</organism>
<name>X0UE42_9ZZZZ</name>
<evidence type="ECO:0000313" key="10">
    <source>
        <dbReference type="EMBL" id="GAF86760.1"/>
    </source>
</evidence>
<dbReference type="SUPFAM" id="SSF52402">
    <property type="entry name" value="Adenine nucleotide alpha hydrolases-like"/>
    <property type="match status" value="1"/>
</dbReference>
<proteinExistence type="inferred from homology"/>
<protein>
    <recommendedName>
        <fullName evidence="8">7-cyano-7-deazaguanine synthase</fullName>
        <ecNumber evidence="8">6.3.4.20</ecNumber>
    </recommendedName>
</protein>
<dbReference type="EC" id="6.3.4.20" evidence="8"/>
<evidence type="ECO:0000256" key="9">
    <source>
        <dbReference type="ARBA" id="ARBA00047890"/>
    </source>
</evidence>
<dbReference type="NCBIfam" id="TIGR00364">
    <property type="entry name" value="7-cyano-7-deazaguanine synthase QueC"/>
    <property type="match status" value="1"/>
</dbReference>
<evidence type="ECO:0000256" key="4">
    <source>
        <dbReference type="ARBA" id="ARBA00022741"/>
    </source>
</evidence>
<dbReference type="InterPro" id="IPR014729">
    <property type="entry name" value="Rossmann-like_a/b/a_fold"/>
</dbReference>
<dbReference type="AlphaFoldDB" id="X0UE42"/>
<dbReference type="HAMAP" id="MF_01633">
    <property type="entry name" value="QueC"/>
    <property type="match status" value="1"/>
</dbReference>
<dbReference type="PANTHER" id="PTHR42914">
    <property type="entry name" value="7-CYANO-7-DEAZAGUANINE SYNTHASE"/>
    <property type="match status" value="1"/>
</dbReference>
<gene>
    <name evidence="10" type="ORF">S01H1_30856</name>
</gene>
<evidence type="ECO:0000256" key="2">
    <source>
        <dbReference type="ARBA" id="ARBA00022598"/>
    </source>
</evidence>
<dbReference type="GO" id="GO:0005524">
    <property type="term" value="F:ATP binding"/>
    <property type="evidence" value="ECO:0007669"/>
    <property type="project" value="UniProtKB-KW"/>
</dbReference>
<evidence type="ECO:0000256" key="5">
    <source>
        <dbReference type="ARBA" id="ARBA00022833"/>
    </source>
</evidence>
<evidence type="ECO:0000256" key="6">
    <source>
        <dbReference type="ARBA" id="ARBA00022840"/>
    </source>
</evidence>
<feature type="non-terminal residue" evidence="10">
    <location>
        <position position="198"/>
    </location>
</feature>
<reference evidence="10" key="1">
    <citation type="journal article" date="2014" name="Front. Microbiol.">
        <title>High frequency of phylogenetically diverse reductive dehalogenase-homologous genes in deep subseafloor sedimentary metagenomes.</title>
        <authorList>
            <person name="Kawai M."/>
            <person name="Futagami T."/>
            <person name="Toyoda A."/>
            <person name="Takaki Y."/>
            <person name="Nishi S."/>
            <person name="Hori S."/>
            <person name="Arai W."/>
            <person name="Tsubouchi T."/>
            <person name="Morono Y."/>
            <person name="Uchiyama I."/>
            <person name="Ito T."/>
            <person name="Fujiyama A."/>
            <person name="Inagaki F."/>
            <person name="Takami H."/>
        </authorList>
    </citation>
    <scope>NUCLEOTIDE SEQUENCE</scope>
    <source>
        <strain evidence="10">Expedition CK06-06</strain>
    </source>
</reference>
<dbReference type="PIRSF" id="PIRSF006293">
    <property type="entry name" value="ExsB"/>
    <property type="match status" value="1"/>
</dbReference>
<comment type="catalytic activity">
    <reaction evidence="9">
        <text>7-carboxy-7-carbaguanine + NH4(+) + 2 ATP = 7-cyano-7-carbaguanine + 2 AMP + 2 diphosphate + 2 H(+)</text>
        <dbReference type="Rhea" id="RHEA:27982"/>
        <dbReference type="ChEBI" id="CHEBI:15378"/>
        <dbReference type="ChEBI" id="CHEBI:28938"/>
        <dbReference type="ChEBI" id="CHEBI:30616"/>
        <dbReference type="ChEBI" id="CHEBI:33019"/>
        <dbReference type="ChEBI" id="CHEBI:45075"/>
        <dbReference type="ChEBI" id="CHEBI:61036"/>
        <dbReference type="ChEBI" id="CHEBI:456215"/>
        <dbReference type="EC" id="6.3.4.20"/>
    </reaction>
</comment>
<dbReference type="Pfam" id="PF06508">
    <property type="entry name" value="QueC"/>
    <property type="match status" value="1"/>
</dbReference>
<comment type="caution">
    <text evidence="10">The sequence shown here is derived from an EMBL/GenBank/DDBJ whole genome shotgun (WGS) entry which is preliminary data.</text>
</comment>
<dbReference type="GO" id="GO:0046872">
    <property type="term" value="F:metal ion binding"/>
    <property type="evidence" value="ECO:0007669"/>
    <property type="project" value="UniProtKB-KW"/>
</dbReference>
<evidence type="ECO:0000256" key="8">
    <source>
        <dbReference type="ARBA" id="ARBA00039149"/>
    </source>
</evidence>
<sequence>MSRKAILLLSGGIDSATTLFLAKKRGFKPLALIFDYGQRHKKEIKYAKRLAKFAHCPYKVLKLSLPKKGSSLTCVSEKIPSGRSLKQINRGIPSTYVPSRNLIFLSLALSYAESEKAKAIFIGAHTEDFSGYPDCRKTFFNEFKKVIKCGTKHGSSIKVYTPLIAKNKKEIVKTGLRLGVPFELTWSCYKGGDVPCGV</sequence>
<keyword evidence="4" id="KW-0547">Nucleotide-binding</keyword>
<evidence type="ECO:0000256" key="7">
    <source>
        <dbReference type="ARBA" id="ARBA00037993"/>
    </source>
</evidence>
<keyword evidence="5" id="KW-0862">Zinc</keyword>
<dbReference type="Gene3D" id="3.40.50.620">
    <property type="entry name" value="HUPs"/>
    <property type="match status" value="1"/>
</dbReference>
<accession>X0UE42</accession>
<keyword evidence="3" id="KW-0479">Metal-binding</keyword>
<dbReference type="EMBL" id="BARS01019013">
    <property type="protein sequence ID" value="GAF86760.1"/>
    <property type="molecule type" value="Genomic_DNA"/>
</dbReference>
<keyword evidence="2" id="KW-0436">Ligase</keyword>
<evidence type="ECO:0000256" key="1">
    <source>
        <dbReference type="ARBA" id="ARBA00005061"/>
    </source>
</evidence>